<gene>
    <name evidence="2" type="primary">tbck</name>
    <name evidence="2" type="ORF">DAT39_023716</name>
</gene>
<dbReference type="PROSITE" id="PS50206">
    <property type="entry name" value="RHODANESE_3"/>
    <property type="match status" value="1"/>
</dbReference>
<sequence length="101" mass="10779">AEVSPRISAEDLIDLCELTGPAQFKTPVKRPKAVKTKIVAVDIRSNEDFSRGHVPGSINVPYSSVFGPDGELLQCPSTNALAGYKSRVVVILSNISKNAAK</sequence>
<dbReference type="OrthoDB" id="1668230at2759"/>
<dbReference type="InterPro" id="IPR036873">
    <property type="entry name" value="Rhodanese-like_dom_sf"/>
</dbReference>
<feature type="non-terminal residue" evidence="2">
    <location>
        <position position="101"/>
    </location>
</feature>
<dbReference type="Pfam" id="PF00581">
    <property type="entry name" value="Rhodanese"/>
    <property type="match status" value="1"/>
</dbReference>
<dbReference type="Gene3D" id="3.40.250.10">
    <property type="entry name" value="Rhodanese-like domain"/>
    <property type="match status" value="1"/>
</dbReference>
<name>A0A8J4TRY5_CLAMG</name>
<dbReference type="EMBL" id="QNUK01002939">
    <property type="protein sequence ID" value="KAF5879782.1"/>
    <property type="molecule type" value="Genomic_DNA"/>
</dbReference>
<dbReference type="SUPFAM" id="SSF52821">
    <property type="entry name" value="Rhodanese/Cell cycle control phosphatase"/>
    <property type="match status" value="1"/>
</dbReference>
<keyword evidence="3" id="KW-1185">Reference proteome</keyword>
<comment type="caution">
    <text evidence="2">The sequence shown here is derived from an EMBL/GenBank/DDBJ whole genome shotgun (WGS) entry which is preliminary data.</text>
</comment>
<dbReference type="Proteomes" id="UP000727407">
    <property type="component" value="Unassembled WGS sequence"/>
</dbReference>
<protein>
    <submittedName>
        <fullName evidence="2">TBC domain-containing protein kinase-like protein</fullName>
    </submittedName>
</protein>
<dbReference type="GO" id="GO:0016301">
    <property type="term" value="F:kinase activity"/>
    <property type="evidence" value="ECO:0007669"/>
    <property type="project" value="UniProtKB-KW"/>
</dbReference>
<dbReference type="AlphaFoldDB" id="A0A8J4TRY5"/>
<keyword evidence="2" id="KW-0808">Transferase</keyword>
<dbReference type="InterPro" id="IPR001763">
    <property type="entry name" value="Rhodanese-like_dom"/>
</dbReference>
<feature type="non-terminal residue" evidence="2">
    <location>
        <position position="1"/>
    </location>
</feature>
<organism evidence="2 3">
    <name type="scientific">Clarias magur</name>
    <name type="common">Asian catfish</name>
    <name type="synonym">Macropteronotus magur</name>
    <dbReference type="NCBI Taxonomy" id="1594786"/>
    <lineage>
        <taxon>Eukaryota</taxon>
        <taxon>Metazoa</taxon>
        <taxon>Chordata</taxon>
        <taxon>Craniata</taxon>
        <taxon>Vertebrata</taxon>
        <taxon>Euteleostomi</taxon>
        <taxon>Actinopterygii</taxon>
        <taxon>Neopterygii</taxon>
        <taxon>Teleostei</taxon>
        <taxon>Ostariophysi</taxon>
        <taxon>Siluriformes</taxon>
        <taxon>Clariidae</taxon>
        <taxon>Clarias</taxon>
    </lineage>
</organism>
<feature type="domain" description="Rhodanese" evidence="1">
    <location>
        <begin position="37"/>
        <end position="82"/>
    </location>
</feature>
<evidence type="ECO:0000313" key="2">
    <source>
        <dbReference type="EMBL" id="KAF5879782.1"/>
    </source>
</evidence>
<proteinExistence type="predicted"/>
<evidence type="ECO:0000259" key="1">
    <source>
        <dbReference type="PROSITE" id="PS50206"/>
    </source>
</evidence>
<accession>A0A8J4TRY5</accession>
<reference evidence="2" key="1">
    <citation type="submission" date="2020-07" db="EMBL/GenBank/DDBJ databases">
        <title>Clarias magur genome sequencing, assembly and annotation.</title>
        <authorList>
            <person name="Kushwaha B."/>
            <person name="Kumar R."/>
            <person name="Das P."/>
            <person name="Joshi C.G."/>
            <person name="Kumar D."/>
            <person name="Nagpure N.S."/>
            <person name="Pandey M."/>
            <person name="Agarwal S."/>
            <person name="Srivastava S."/>
            <person name="Singh M."/>
            <person name="Sahoo L."/>
            <person name="Jayasankar P."/>
            <person name="Meher P.K."/>
            <person name="Koringa P.G."/>
            <person name="Iquebal M.A."/>
            <person name="Das S.P."/>
            <person name="Bit A."/>
            <person name="Patnaik S."/>
            <person name="Patel N."/>
            <person name="Shah T.M."/>
            <person name="Hinsu A."/>
            <person name="Jena J.K."/>
        </authorList>
    </citation>
    <scope>NUCLEOTIDE SEQUENCE</scope>
    <source>
        <strain evidence="2">CIFAMagur01</strain>
        <tissue evidence="2">Testis</tissue>
    </source>
</reference>
<evidence type="ECO:0000313" key="3">
    <source>
        <dbReference type="Proteomes" id="UP000727407"/>
    </source>
</evidence>
<keyword evidence="2" id="KW-0418">Kinase</keyword>